<feature type="transmembrane region" description="Helical" evidence="1">
    <location>
        <begin position="30"/>
        <end position="53"/>
    </location>
</feature>
<dbReference type="eggNOG" id="COG4767">
    <property type="taxonomic scope" value="Bacteria"/>
</dbReference>
<dbReference type="EMBL" id="JMIR01000038">
    <property type="protein sequence ID" value="KEO81422.1"/>
    <property type="molecule type" value="Genomic_DNA"/>
</dbReference>
<name>A0A074M5Y0_9BACL</name>
<feature type="transmembrane region" description="Helical" evidence="1">
    <location>
        <begin position="6"/>
        <end position="23"/>
    </location>
</feature>
<dbReference type="InterPro" id="IPR006976">
    <property type="entry name" value="VanZ-like"/>
</dbReference>
<dbReference type="InterPro" id="IPR053150">
    <property type="entry name" value="Teicoplanin_resist-assoc"/>
</dbReference>
<dbReference type="PANTHER" id="PTHR36834:SF1">
    <property type="entry name" value="INTEGRAL MEMBRANE PROTEIN"/>
    <property type="match status" value="1"/>
</dbReference>
<sequence>MLKPTILIIVATILYVLGLTQKISKKQPPIRIFAFSAMYFYIVSVLCVVFFPLPIQQSYLEHLRSLPELPQNNFVPFRDIISVVTHDRLPDAMKQIGGNVLLFCPFGFLLPIAAPRLNFTTVLLRCIVFSILLELVQLILDTVLHYNYRTCDVDDVLLNTVGVAIGYLICTFLDKPLGNKLRNMQTIST</sequence>
<reference evidence="3 4" key="1">
    <citation type="journal article" date="2013" name="Int. J. Syst. Evol. Microbiol.">
        <title>Tumebacillus flagellatus sp. nov., an alpha-amylase/pullulanase-producing bacterium isolated from cassava wastewater.</title>
        <authorList>
            <person name="Wang Q."/>
            <person name="Xie N."/>
            <person name="Qin Y."/>
            <person name="Shen N."/>
            <person name="Zhu J."/>
            <person name="Mi H."/>
            <person name="Huang R."/>
        </authorList>
    </citation>
    <scope>NUCLEOTIDE SEQUENCE [LARGE SCALE GENOMIC DNA]</scope>
    <source>
        <strain evidence="3 4">GST4</strain>
    </source>
</reference>
<dbReference type="STRING" id="1157490.EL26_21040"/>
<dbReference type="Proteomes" id="UP000027931">
    <property type="component" value="Unassembled WGS sequence"/>
</dbReference>
<accession>A0A074M5Y0</accession>
<proteinExistence type="predicted"/>
<protein>
    <recommendedName>
        <fullName evidence="2">VanZ-like domain-containing protein</fullName>
    </recommendedName>
</protein>
<evidence type="ECO:0000259" key="2">
    <source>
        <dbReference type="Pfam" id="PF04892"/>
    </source>
</evidence>
<feature type="transmembrane region" description="Helical" evidence="1">
    <location>
        <begin position="156"/>
        <end position="174"/>
    </location>
</feature>
<comment type="caution">
    <text evidence="3">The sequence shown here is derived from an EMBL/GenBank/DDBJ whole genome shotgun (WGS) entry which is preliminary data.</text>
</comment>
<dbReference type="Pfam" id="PF04892">
    <property type="entry name" value="VanZ"/>
    <property type="match status" value="1"/>
</dbReference>
<feature type="transmembrane region" description="Helical" evidence="1">
    <location>
        <begin position="96"/>
        <end position="115"/>
    </location>
</feature>
<dbReference type="OrthoDB" id="4822551at2"/>
<evidence type="ECO:0000313" key="4">
    <source>
        <dbReference type="Proteomes" id="UP000027931"/>
    </source>
</evidence>
<evidence type="ECO:0000313" key="3">
    <source>
        <dbReference type="EMBL" id="KEO81422.1"/>
    </source>
</evidence>
<keyword evidence="4" id="KW-1185">Reference proteome</keyword>
<keyword evidence="1" id="KW-0812">Transmembrane</keyword>
<dbReference type="AlphaFoldDB" id="A0A074M5Y0"/>
<dbReference type="PANTHER" id="PTHR36834">
    <property type="entry name" value="MEMBRANE PROTEIN-RELATED"/>
    <property type="match status" value="1"/>
</dbReference>
<feature type="transmembrane region" description="Helical" evidence="1">
    <location>
        <begin position="122"/>
        <end position="144"/>
    </location>
</feature>
<feature type="domain" description="VanZ-like" evidence="2">
    <location>
        <begin position="39"/>
        <end position="173"/>
    </location>
</feature>
<gene>
    <name evidence="3" type="ORF">EL26_21040</name>
</gene>
<keyword evidence="1" id="KW-0472">Membrane</keyword>
<keyword evidence="1" id="KW-1133">Transmembrane helix</keyword>
<evidence type="ECO:0000256" key="1">
    <source>
        <dbReference type="SAM" id="Phobius"/>
    </source>
</evidence>
<organism evidence="3 4">
    <name type="scientific">Tumebacillus flagellatus</name>
    <dbReference type="NCBI Taxonomy" id="1157490"/>
    <lineage>
        <taxon>Bacteria</taxon>
        <taxon>Bacillati</taxon>
        <taxon>Bacillota</taxon>
        <taxon>Bacilli</taxon>
        <taxon>Bacillales</taxon>
        <taxon>Alicyclobacillaceae</taxon>
        <taxon>Tumebacillus</taxon>
    </lineage>
</organism>